<protein>
    <submittedName>
        <fullName evidence="3">Short-chain dehydrogenase/reductase SDR</fullName>
    </submittedName>
</protein>
<keyword evidence="2" id="KW-0560">Oxidoreductase</keyword>
<dbReference type="Pfam" id="PF13561">
    <property type="entry name" value="adh_short_C2"/>
    <property type="match status" value="1"/>
</dbReference>
<dbReference type="InterPro" id="IPR036291">
    <property type="entry name" value="NAD(P)-bd_dom_sf"/>
</dbReference>
<dbReference type="Gene3D" id="3.40.50.720">
    <property type="entry name" value="NAD(P)-binding Rossmann-like Domain"/>
    <property type="match status" value="1"/>
</dbReference>
<sequence>MTPPPRFHGYAALLTGAGQGIGAATARRLASEGAAVLVTDLDAGRAERTAAAIREAGGTAESLACDVGDRAAVDAAVAHAVAAFGRLDVLVNNAYANHDDAPLFEDETDEPWARTLDITLNGPYRCSRAALPHLVASGRGAIVSIGSVNGEQDFGGHAYSAAKAGLASLTRTLAGHAGPRGVRVNLVAPGTIRTDAWAGRDEALARASALYPLGRIGEPDDVASAVAFLASPDARWITGITLRVDGGLLAVNTGFREAMTGETETR</sequence>
<reference evidence="3 4" key="1">
    <citation type="submission" date="2011-01" db="EMBL/GenBank/DDBJ databases">
        <title>Complete sequence of chromosome of Streptomyces flavogriseus ATCC 33331.</title>
        <authorList>
            <consortium name="US DOE Joint Genome Institute"/>
            <person name="Lucas S."/>
            <person name="Copeland A."/>
            <person name="Lapidus A."/>
            <person name="Cheng J.-F."/>
            <person name="Goodwin L."/>
            <person name="Pitluck S."/>
            <person name="Davenport K."/>
            <person name="Detter J.C."/>
            <person name="Han C."/>
            <person name="Tapia R."/>
            <person name="Land M."/>
            <person name="Hauser L."/>
            <person name="Kyrpides N."/>
            <person name="Ivanova N."/>
            <person name="Ovchinnikova G."/>
            <person name="Pagani I."/>
            <person name="Brumm P."/>
            <person name="Mead D."/>
            <person name="Woyke T."/>
        </authorList>
    </citation>
    <scope>NUCLEOTIDE SEQUENCE [LARGE SCALE GENOMIC DNA]</scope>
    <source>
        <strain evidence="4">ATCC 33331 / IAF-45CD</strain>
    </source>
</reference>
<dbReference type="PRINTS" id="PR00081">
    <property type="entry name" value="GDHRDH"/>
</dbReference>
<dbReference type="FunFam" id="3.40.50.720:FF:000084">
    <property type="entry name" value="Short-chain dehydrogenase reductase"/>
    <property type="match status" value="1"/>
</dbReference>
<dbReference type="PRINTS" id="PR00080">
    <property type="entry name" value="SDRFAMILY"/>
</dbReference>
<dbReference type="AlphaFoldDB" id="A0A8D4BCA9"/>
<dbReference type="KEGG" id="sfa:Sfla_3729"/>
<accession>A0A8D4BCA9</accession>
<evidence type="ECO:0000256" key="2">
    <source>
        <dbReference type="ARBA" id="ARBA00023002"/>
    </source>
</evidence>
<gene>
    <name evidence="3" type="ordered locus">Sfla_3729</name>
</gene>
<dbReference type="PANTHER" id="PTHR42760">
    <property type="entry name" value="SHORT-CHAIN DEHYDROGENASES/REDUCTASES FAMILY MEMBER"/>
    <property type="match status" value="1"/>
</dbReference>
<evidence type="ECO:0000313" key="4">
    <source>
        <dbReference type="Proteomes" id="UP000002066"/>
    </source>
</evidence>
<dbReference type="PANTHER" id="PTHR42760:SF40">
    <property type="entry name" value="3-OXOACYL-[ACYL-CARRIER-PROTEIN] REDUCTASE, CHLOROPLASTIC"/>
    <property type="match status" value="1"/>
</dbReference>
<dbReference type="OrthoDB" id="517007at2"/>
<dbReference type="NCBIfam" id="NF005559">
    <property type="entry name" value="PRK07231.1"/>
    <property type="match status" value="1"/>
</dbReference>
<dbReference type="SUPFAM" id="SSF51735">
    <property type="entry name" value="NAD(P)-binding Rossmann-fold domains"/>
    <property type="match status" value="1"/>
</dbReference>
<dbReference type="InterPro" id="IPR002347">
    <property type="entry name" value="SDR_fam"/>
</dbReference>
<dbReference type="Proteomes" id="UP000002066">
    <property type="component" value="Chromosome"/>
</dbReference>
<dbReference type="GO" id="GO:0016616">
    <property type="term" value="F:oxidoreductase activity, acting on the CH-OH group of donors, NAD or NADP as acceptor"/>
    <property type="evidence" value="ECO:0007669"/>
    <property type="project" value="TreeGrafter"/>
</dbReference>
<dbReference type="GO" id="GO:0030497">
    <property type="term" value="P:fatty acid elongation"/>
    <property type="evidence" value="ECO:0007669"/>
    <property type="project" value="TreeGrafter"/>
</dbReference>
<proteinExistence type="inferred from homology"/>
<evidence type="ECO:0000256" key="1">
    <source>
        <dbReference type="ARBA" id="ARBA00006484"/>
    </source>
</evidence>
<organism evidence="3 4">
    <name type="scientific">Streptomyces pratensis (strain ATCC 33331 / IAF-45CD)</name>
    <dbReference type="NCBI Taxonomy" id="591167"/>
    <lineage>
        <taxon>Bacteria</taxon>
        <taxon>Bacillati</taxon>
        <taxon>Actinomycetota</taxon>
        <taxon>Actinomycetes</taxon>
        <taxon>Kitasatosporales</taxon>
        <taxon>Streptomycetaceae</taxon>
        <taxon>Streptomyces</taxon>
    </lineage>
</organism>
<comment type="similarity">
    <text evidence="1">Belongs to the short-chain dehydrogenases/reductases (SDR) family.</text>
</comment>
<dbReference type="EMBL" id="CP002475">
    <property type="protein sequence ID" value="ADW05147.1"/>
    <property type="molecule type" value="Genomic_DNA"/>
</dbReference>
<evidence type="ECO:0000313" key="3">
    <source>
        <dbReference type="EMBL" id="ADW05147.1"/>
    </source>
</evidence>
<name>A0A8D4BCA9_STRFA</name>